<protein>
    <recommendedName>
        <fullName evidence="2">Fibrinogen C-terminal domain-containing protein</fullName>
    </recommendedName>
</protein>
<proteinExistence type="predicted"/>
<dbReference type="OrthoDB" id="5971203at2759"/>
<evidence type="ECO:0000256" key="1">
    <source>
        <dbReference type="SAM" id="SignalP"/>
    </source>
</evidence>
<dbReference type="Proteomes" id="UP000683360">
    <property type="component" value="Unassembled WGS sequence"/>
</dbReference>
<comment type="caution">
    <text evidence="3">The sequence shown here is derived from an EMBL/GenBank/DDBJ whole genome shotgun (WGS) entry which is preliminary data.</text>
</comment>
<dbReference type="SUPFAM" id="SSF56496">
    <property type="entry name" value="Fibrinogen C-terminal domain-like"/>
    <property type="match status" value="1"/>
</dbReference>
<evidence type="ECO:0000313" key="3">
    <source>
        <dbReference type="EMBL" id="CAG2210394.1"/>
    </source>
</evidence>
<dbReference type="Pfam" id="PF00147">
    <property type="entry name" value="Fibrinogen_C"/>
    <property type="match status" value="1"/>
</dbReference>
<organism evidence="3 4">
    <name type="scientific">Mytilus edulis</name>
    <name type="common">Blue mussel</name>
    <dbReference type="NCBI Taxonomy" id="6550"/>
    <lineage>
        <taxon>Eukaryota</taxon>
        <taxon>Metazoa</taxon>
        <taxon>Spiralia</taxon>
        <taxon>Lophotrochozoa</taxon>
        <taxon>Mollusca</taxon>
        <taxon>Bivalvia</taxon>
        <taxon>Autobranchia</taxon>
        <taxon>Pteriomorphia</taxon>
        <taxon>Mytilida</taxon>
        <taxon>Mytiloidea</taxon>
        <taxon>Mytilidae</taxon>
        <taxon>Mytilinae</taxon>
        <taxon>Mytilus</taxon>
    </lineage>
</organism>
<dbReference type="EMBL" id="CAJPWZ010001230">
    <property type="protein sequence ID" value="CAG2210394.1"/>
    <property type="molecule type" value="Genomic_DNA"/>
</dbReference>
<accession>A0A8S3RUI4</accession>
<sequence length="175" mass="19569">MQCYWNLSKIFVFVYCLFLHSDTHGYVTALDSDTAEKGSEDPLSIPLISEKGAPPVAMLDTNTINRNIKSYIKTLMESMTKQKLQGYILEFVQTSLEVNSTINLIRNITLQELNGDVKDQVQHVKGTPKDCTELKTIRATTGVYKILLEKTKGVKVNCNMNTDGGGWTATNIFIV</sequence>
<dbReference type="PROSITE" id="PS51406">
    <property type="entry name" value="FIBRINOGEN_C_2"/>
    <property type="match status" value="1"/>
</dbReference>
<dbReference type="InterPro" id="IPR014716">
    <property type="entry name" value="Fibrinogen_a/b/g_C_1"/>
</dbReference>
<evidence type="ECO:0000259" key="2">
    <source>
        <dbReference type="PROSITE" id="PS51406"/>
    </source>
</evidence>
<dbReference type="NCBIfam" id="NF040941">
    <property type="entry name" value="GGGWT_bact"/>
    <property type="match status" value="1"/>
</dbReference>
<reference evidence="3" key="1">
    <citation type="submission" date="2021-03" db="EMBL/GenBank/DDBJ databases">
        <authorList>
            <person name="Bekaert M."/>
        </authorList>
    </citation>
    <scope>NUCLEOTIDE SEQUENCE</scope>
</reference>
<dbReference type="AlphaFoldDB" id="A0A8S3RUI4"/>
<dbReference type="InterPro" id="IPR036056">
    <property type="entry name" value="Fibrinogen-like_C"/>
</dbReference>
<feature type="signal peptide" evidence="1">
    <location>
        <begin position="1"/>
        <end position="25"/>
    </location>
</feature>
<keyword evidence="4" id="KW-1185">Reference proteome</keyword>
<gene>
    <name evidence="3" type="ORF">MEDL_24481</name>
</gene>
<name>A0A8S3RUI4_MYTED</name>
<dbReference type="Gene3D" id="3.90.215.10">
    <property type="entry name" value="Gamma Fibrinogen, chain A, domain 1"/>
    <property type="match status" value="1"/>
</dbReference>
<evidence type="ECO:0000313" key="4">
    <source>
        <dbReference type="Proteomes" id="UP000683360"/>
    </source>
</evidence>
<dbReference type="InterPro" id="IPR002181">
    <property type="entry name" value="Fibrinogen_a/b/g_C_dom"/>
</dbReference>
<feature type="domain" description="Fibrinogen C-terminal" evidence="2">
    <location>
        <begin position="122"/>
        <end position="175"/>
    </location>
</feature>
<feature type="chain" id="PRO_5035754923" description="Fibrinogen C-terminal domain-containing protein" evidence="1">
    <location>
        <begin position="26"/>
        <end position="175"/>
    </location>
</feature>
<keyword evidence="1" id="KW-0732">Signal</keyword>